<dbReference type="InterPro" id="IPR002156">
    <property type="entry name" value="RNaseH_domain"/>
</dbReference>
<protein>
    <recommendedName>
        <fullName evidence="1">RNase H type-1 domain-containing protein</fullName>
    </recommendedName>
</protein>
<organism evidence="2 3">
    <name type="scientific">Solanum pinnatisectum</name>
    <name type="common">tansyleaf nightshade</name>
    <dbReference type="NCBI Taxonomy" id="50273"/>
    <lineage>
        <taxon>Eukaryota</taxon>
        <taxon>Viridiplantae</taxon>
        <taxon>Streptophyta</taxon>
        <taxon>Embryophyta</taxon>
        <taxon>Tracheophyta</taxon>
        <taxon>Spermatophyta</taxon>
        <taxon>Magnoliopsida</taxon>
        <taxon>eudicotyledons</taxon>
        <taxon>Gunneridae</taxon>
        <taxon>Pentapetalae</taxon>
        <taxon>asterids</taxon>
        <taxon>lamiids</taxon>
        <taxon>Solanales</taxon>
        <taxon>Solanaceae</taxon>
        <taxon>Solanoideae</taxon>
        <taxon>Solaneae</taxon>
        <taxon>Solanum</taxon>
    </lineage>
</organism>
<dbReference type="InterPro" id="IPR052929">
    <property type="entry name" value="RNase_H-like_EbsB-rel"/>
</dbReference>
<evidence type="ECO:0000313" key="3">
    <source>
        <dbReference type="Proteomes" id="UP001311915"/>
    </source>
</evidence>
<dbReference type="EMBL" id="JAWPEI010000003">
    <property type="protein sequence ID" value="KAK4731707.1"/>
    <property type="molecule type" value="Genomic_DNA"/>
</dbReference>
<dbReference type="PANTHER" id="PTHR47074:SF11">
    <property type="entry name" value="REVERSE TRANSCRIPTASE-LIKE PROTEIN"/>
    <property type="match status" value="1"/>
</dbReference>
<dbReference type="PANTHER" id="PTHR47074">
    <property type="entry name" value="BNAC02G40300D PROTEIN"/>
    <property type="match status" value="1"/>
</dbReference>
<dbReference type="Proteomes" id="UP001311915">
    <property type="component" value="Unassembled WGS sequence"/>
</dbReference>
<dbReference type="GO" id="GO:0004523">
    <property type="term" value="F:RNA-DNA hybrid ribonuclease activity"/>
    <property type="evidence" value="ECO:0007669"/>
    <property type="project" value="InterPro"/>
</dbReference>
<comment type="caution">
    <text evidence="2">The sequence shown here is derived from an EMBL/GenBank/DDBJ whole genome shotgun (WGS) entry which is preliminary data.</text>
</comment>
<dbReference type="Pfam" id="PF13456">
    <property type="entry name" value="RVT_3"/>
    <property type="match status" value="1"/>
</dbReference>
<accession>A0AAV9M1E9</accession>
<name>A0AAV9M1E9_9SOLN</name>
<proteinExistence type="predicted"/>
<feature type="domain" description="RNase H type-1" evidence="1">
    <location>
        <begin position="87"/>
        <end position="139"/>
    </location>
</feature>
<evidence type="ECO:0000313" key="2">
    <source>
        <dbReference type="EMBL" id="KAK4731707.1"/>
    </source>
</evidence>
<dbReference type="AlphaFoldDB" id="A0AAV9M1E9"/>
<reference evidence="2 3" key="1">
    <citation type="submission" date="2023-10" db="EMBL/GenBank/DDBJ databases">
        <title>Genome-Wide Identification Analysis in wild type Solanum Pinnatisectum Reveals Some Genes Defensing Phytophthora Infestans.</title>
        <authorList>
            <person name="Sun C."/>
        </authorList>
    </citation>
    <scope>NUCLEOTIDE SEQUENCE [LARGE SCALE GENOMIC DNA]</scope>
    <source>
        <strain evidence="2">LQN</strain>
        <tissue evidence="2">Leaf</tissue>
    </source>
</reference>
<dbReference type="GO" id="GO:0003676">
    <property type="term" value="F:nucleic acid binding"/>
    <property type="evidence" value="ECO:0007669"/>
    <property type="project" value="InterPro"/>
</dbReference>
<sequence>MAWFQEKRKSNVKIKMEEAVMILWSLWEAINNLCWNNKQNVFVATLYHAKKEMEEWRSANSGAEMAATDAKMITKWERPLLDTINYNTDASYNINIDLAGIGMVLRNHLGQFIAGKTLFLGHMDSPLLVEIIGVCEALSWLKE</sequence>
<keyword evidence="3" id="KW-1185">Reference proteome</keyword>
<evidence type="ECO:0000259" key="1">
    <source>
        <dbReference type="Pfam" id="PF13456"/>
    </source>
</evidence>
<gene>
    <name evidence="2" type="ORF">R3W88_024695</name>
</gene>